<dbReference type="NCBIfam" id="TIGR00254">
    <property type="entry name" value="GGDEF"/>
    <property type="match status" value="1"/>
</dbReference>
<dbReference type="GO" id="GO:1902201">
    <property type="term" value="P:negative regulation of bacterial-type flagellum-dependent cell motility"/>
    <property type="evidence" value="ECO:0007669"/>
    <property type="project" value="TreeGrafter"/>
</dbReference>
<dbReference type="EC" id="2.7.7.65" evidence="1"/>
<dbReference type="CDD" id="cd01949">
    <property type="entry name" value="GGDEF"/>
    <property type="match status" value="1"/>
</dbReference>
<evidence type="ECO:0000313" key="5">
    <source>
        <dbReference type="EMBL" id="QCD45324.1"/>
    </source>
</evidence>
<dbReference type="InterPro" id="IPR050469">
    <property type="entry name" value="Diguanylate_Cyclase"/>
</dbReference>
<dbReference type="GO" id="GO:0052621">
    <property type="term" value="F:diguanylate cyclase activity"/>
    <property type="evidence" value="ECO:0007669"/>
    <property type="project" value="UniProtKB-EC"/>
</dbReference>
<dbReference type="InterPro" id="IPR029787">
    <property type="entry name" value="Nucleotide_cyclase"/>
</dbReference>
<comment type="catalytic activity">
    <reaction evidence="2">
        <text>2 GTP = 3',3'-c-di-GMP + 2 diphosphate</text>
        <dbReference type="Rhea" id="RHEA:24898"/>
        <dbReference type="ChEBI" id="CHEBI:33019"/>
        <dbReference type="ChEBI" id="CHEBI:37565"/>
        <dbReference type="ChEBI" id="CHEBI:58805"/>
        <dbReference type="EC" id="2.7.7.65"/>
    </reaction>
</comment>
<reference evidence="5 6" key="1">
    <citation type="submission" date="2016-07" db="EMBL/GenBank/DDBJ databases">
        <title>Comparative genomics of the Campylobacter concisus group.</title>
        <authorList>
            <person name="Miller W.G."/>
            <person name="Yee E."/>
            <person name="Chapman M.H."/>
            <person name="Huynh S."/>
            <person name="Bono J.L."/>
            <person name="On S.L.W."/>
            <person name="StLeger J."/>
            <person name="Foster G."/>
            <person name="Parker C.T."/>
        </authorList>
    </citation>
    <scope>NUCLEOTIDE SEQUENCE [LARGE SCALE GENOMIC DNA]</scope>
    <source>
        <strain evidence="5 6">CCUG 21559</strain>
    </source>
</reference>
<evidence type="ECO:0000256" key="1">
    <source>
        <dbReference type="ARBA" id="ARBA00012528"/>
    </source>
</evidence>
<dbReference type="SUPFAM" id="SSF55073">
    <property type="entry name" value="Nucleotide cyclase"/>
    <property type="match status" value="1"/>
</dbReference>
<dbReference type="GO" id="GO:0005886">
    <property type="term" value="C:plasma membrane"/>
    <property type="evidence" value="ECO:0007669"/>
    <property type="project" value="TreeGrafter"/>
</dbReference>
<dbReference type="Pfam" id="PF00990">
    <property type="entry name" value="GGDEF"/>
    <property type="match status" value="1"/>
</dbReference>
<evidence type="ECO:0000256" key="3">
    <source>
        <dbReference type="SAM" id="Coils"/>
    </source>
</evidence>
<evidence type="ECO:0000313" key="6">
    <source>
        <dbReference type="Proteomes" id="UP000503264"/>
    </source>
</evidence>
<dbReference type="PANTHER" id="PTHR45138">
    <property type="entry name" value="REGULATORY COMPONENTS OF SENSORY TRANSDUCTION SYSTEM"/>
    <property type="match status" value="1"/>
</dbReference>
<dbReference type="EMBL" id="CP012542">
    <property type="protein sequence ID" value="QCD45324.1"/>
    <property type="molecule type" value="Genomic_DNA"/>
</dbReference>
<keyword evidence="3" id="KW-0175">Coiled coil</keyword>
<accession>A0A6G5QI82</accession>
<feature type="domain" description="GGDEF" evidence="4">
    <location>
        <begin position="389"/>
        <end position="521"/>
    </location>
</feature>
<feature type="coiled-coil region" evidence="3">
    <location>
        <begin position="331"/>
        <end position="358"/>
    </location>
</feature>
<dbReference type="GO" id="GO:0043709">
    <property type="term" value="P:cell adhesion involved in single-species biofilm formation"/>
    <property type="evidence" value="ECO:0007669"/>
    <property type="project" value="TreeGrafter"/>
</dbReference>
<dbReference type="Proteomes" id="UP000503264">
    <property type="component" value="Chromosome"/>
</dbReference>
<sequence length="521" mass="59111">MAAISVAQIVKESLLEIKNRHLMLTPENYTEVYNEICQKYGFTTADTKRIQQYISRLSGEFKQQASAVNINTIDEFIAFVISRLNRSSSQAQASVDDDPGYKSLNAFTRRVLQVISMLHNKDAKNMAEKSMQILSKKCDVAVLDDMREKWFELISSYNTDYLDFLKYYGVRGNEDLKTMMSELESYLTVQNDGNAMAAVAELIAYMLKPSISKDIEDDMSIMISAINTNPTSINSQEVQDNIKNLVDRRIEDDKNEVSQKIASLNSVLGSISTRISEIATSSKESSKKVQGIKSDIKDINLDTNSFEQIKNMLFNIANALEIESRELGAEMSDNQVTISELQERINLLERELEHAKLESREDFLTKTATKRALMDEIRRIEDAYKRYGTDYSICFLDIDFFKKINDTFGHDAGDAILATVAMLFKKNIRKIDFIGRYGGEEFIVLLPNTALNDALVFAEKLRRAIESFKFIYKDERIKVTVSVGVATRSLNLSDSNTIEAADKMLYNSKQNGRNQVSPKLS</sequence>
<organism evidence="5 6">
    <name type="scientific">Campylobacter mucosalis CCUG 21559</name>
    <dbReference type="NCBI Taxonomy" id="1032067"/>
    <lineage>
        <taxon>Bacteria</taxon>
        <taxon>Pseudomonadati</taxon>
        <taxon>Campylobacterota</taxon>
        <taxon>Epsilonproteobacteria</taxon>
        <taxon>Campylobacterales</taxon>
        <taxon>Campylobacteraceae</taxon>
        <taxon>Campylobacter</taxon>
    </lineage>
</organism>
<gene>
    <name evidence="5" type="ORF">CMUC_1574</name>
</gene>
<dbReference type="PANTHER" id="PTHR45138:SF9">
    <property type="entry name" value="DIGUANYLATE CYCLASE DGCM-RELATED"/>
    <property type="match status" value="1"/>
</dbReference>
<evidence type="ECO:0000256" key="2">
    <source>
        <dbReference type="ARBA" id="ARBA00034247"/>
    </source>
</evidence>
<dbReference type="Gene3D" id="3.30.70.270">
    <property type="match status" value="1"/>
</dbReference>
<dbReference type="InterPro" id="IPR043128">
    <property type="entry name" value="Rev_trsase/Diguanyl_cyclase"/>
</dbReference>
<keyword evidence="6" id="KW-1185">Reference proteome</keyword>
<dbReference type="RefSeq" id="WP_171994093.1">
    <property type="nucleotide sequence ID" value="NZ_CP012542.1"/>
</dbReference>
<dbReference type="SMART" id="SM00267">
    <property type="entry name" value="GGDEF"/>
    <property type="match status" value="1"/>
</dbReference>
<evidence type="ECO:0000259" key="4">
    <source>
        <dbReference type="PROSITE" id="PS50887"/>
    </source>
</evidence>
<proteinExistence type="predicted"/>
<protein>
    <recommendedName>
        <fullName evidence="1">diguanylate cyclase</fullName>
        <ecNumber evidence="1">2.7.7.65</ecNumber>
    </recommendedName>
</protein>
<dbReference type="FunFam" id="3.30.70.270:FF:000001">
    <property type="entry name" value="Diguanylate cyclase domain protein"/>
    <property type="match status" value="1"/>
</dbReference>
<dbReference type="InterPro" id="IPR000160">
    <property type="entry name" value="GGDEF_dom"/>
</dbReference>
<dbReference type="PROSITE" id="PS50887">
    <property type="entry name" value="GGDEF"/>
    <property type="match status" value="1"/>
</dbReference>
<dbReference type="AlphaFoldDB" id="A0A6G5QI82"/>
<name>A0A6G5QI82_9BACT</name>